<dbReference type="EMBL" id="JACSPP010000029">
    <property type="protein sequence ID" value="MBD8040789.1"/>
    <property type="molecule type" value="Genomic_DNA"/>
</dbReference>
<evidence type="ECO:0000313" key="4">
    <source>
        <dbReference type="Proteomes" id="UP000620874"/>
    </source>
</evidence>
<organism evidence="3 4">
    <name type="scientific">Phocaeicola intestinalis</name>
    <dbReference type="NCBI Taxonomy" id="2762212"/>
    <lineage>
        <taxon>Bacteria</taxon>
        <taxon>Pseudomonadati</taxon>
        <taxon>Bacteroidota</taxon>
        <taxon>Bacteroidia</taxon>
        <taxon>Bacteroidales</taxon>
        <taxon>Bacteroidaceae</taxon>
        <taxon>Phocaeicola</taxon>
    </lineage>
</organism>
<feature type="signal peptide" evidence="1">
    <location>
        <begin position="1"/>
        <end position="23"/>
    </location>
</feature>
<dbReference type="InterPro" id="IPR024480">
    <property type="entry name" value="DUF3868"/>
</dbReference>
<dbReference type="Proteomes" id="UP000620874">
    <property type="component" value="Unassembled WGS sequence"/>
</dbReference>
<dbReference type="SUPFAM" id="SSF103088">
    <property type="entry name" value="OmpA-like"/>
    <property type="match status" value="1"/>
</dbReference>
<accession>A0ABR8Y9B2</accession>
<protein>
    <submittedName>
        <fullName evidence="3">DUF3868 domain-containing protein</fullName>
    </submittedName>
</protein>
<dbReference type="Gene3D" id="3.30.1330.60">
    <property type="entry name" value="OmpA-like domain"/>
    <property type="match status" value="1"/>
</dbReference>
<dbReference type="Pfam" id="PF12984">
    <property type="entry name" value="DUF3868"/>
    <property type="match status" value="1"/>
</dbReference>
<feature type="chain" id="PRO_5046350453" evidence="1">
    <location>
        <begin position="24"/>
        <end position="469"/>
    </location>
</feature>
<evidence type="ECO:0000256" key="1">
    <source>
        <dbReference type="SAM" id="SignalP"/>
    </source>
</evidence>
<gene>
    <name evidence="3" type="ORF">H9625_10165</name>
</gene>
<dbReference type="Gene3D" id="1.25.40.10">
    <property type="entry name" value="Tetratricopeptide repeat domain"/>
    <property type="match status" value="1"/>
</dbReference>
<comment type="caution">
    <text evidence="3">The sequence shown here is derived from an EMBL/GenBank/DDBJ whole genome shotgun (WGS) entry which is preliminary data.</text>
</comment>
<dbReference type="SUPFAM" id="SSF48452">
    <property type="entry name" value="TPR-like"/>
    <property type="match status" value="1"/>
</dbReference>
<keyword evidence="1" id="KW-0732">Signal</keyword>
<dbReference type="InterPro" id="IPR036737">
    <property type="entry name" value="OmpA-like_sf"/>
</dbReference>
<evidence type="ECO:0000259" key="2">
    <source>
        <dbReference type="Pfam" id="PF12984"/>
    </source>
</evidence>
<dbReference type="InterPro" id="IPR011990">
    <property type="entry name" value="TPR-like_helical_dom_sf"/>
</dbReference>
<feature type="domain" description="DUF3868" evidence="2">
    <location>
        <begin position="20"/>
        <end position="101"/>
    </location>
</feature>
<keyword evidence="4" id="KW-1185">Reference proteome</keyword>
<name>A0ABR8Y9B2_9BACT</name>
<proteinExistence type="predicted"/>
<evidence type="ECO:0000313" key="3">
    <source>
        <dbReference type="EMBL" id="MBD8040789.1"/>
    </source>
</evidence>
<sequence>MTRNILSYLFGSGLALLPLMSFAQVPSAGNAVGVDDVQISRVRDSVRITLLFRLDSLQIRSNRSLVLQPFFKGESGGQWLPSVELMGRKRYLYYLRNDSLVYAGTPCRVMKAGKGMPSRLPYQAVLPYQPWMEGASLYLGKDECGCGQVINTMQQPLAVADIAWHPALAYIAPQVETVKSRQLSGRAYLDFPVNKTEIYPDYRRNPAELAKIRATIDSVRADKDVNIVQIYVKGYASPEGTYRSNARLAEGRTEALKEYIMSRYGLAGSLFAVDSEPENWEGLRAYVAGSNLADKEGILEIIDSKDEPDAKEHRLRSAYPQAYRTLLADCYPGLRRSDYRIDYVIRGFNVDEAKQVIRTRPQNLSLQEMFAVAQTYRPGSPEFIEVFQIAVQYYPTDPVANLNAANALLEQGLAQQAMPYLMKAGDSPQAANARGVALRMLERYDEAVRWLHQASEAGLEEAQANLSGI</sequence>
<reference evidence="3 4" key="1">
    <citation type="submission" date="2020-08" db="EMBL/GenBank/DDBJ databases">
        <title>A Genomic Blueprint of the Chicken Gut Microbiome.</title>
        <authorList>
            <person name="Gilroy R."/>
            <person name="Ravi A."/>
            <person name="Getino M."/>
            <person name="Pursley I."/>
            <person name="Horton D.L."/>
            <person name="Alikhan N.-F."/>
            <person name="Baker D."/>
            <person name="Gharbi K."/>
            <person name="Hall N."/>
            <person name="Watson M."/>
            <person name="Adriaenssens E.M."/>
            <person name="Foster-Nyarko E."/>
            <person name="Jarju S."/>
            <person name="Secka A."/>
            <person name="Antonio M."/>
            <person name="Oren A."/>
            <person name="Chaudhuri R."/>
            <person name="La Ragione R.M."/>
            <person name="Hildebrand F."/>
            <person name="Pallen M.J."/>
        </authorList>
    </citation>
    <scope>NUCLEOTIDE SEQUENCE [LARGE SCALE GENOMIC DNA]</scope>
    <source>
        <strain evidence="3 4">Sa1CVN1</strain>
    </source>
</reference>